<dbReference type="EMBL" id="JAWDGP010003963">
    <property type="protein sequence ID" value="KAK3769155.1"/>
    <property type="molecule type" value="Genomic_DNA"/>
</dbReference>
<evidence type="ECO:0000313" key="1">
    <source>
        <dbReference type="EMBL" id="KAK3769155.1"/>
    </source>
</evidence>
<proteinExistence type="predicted"/>
<accession>A0AAE1DGR0</accession>
<protein>
    <submittedName>
        <fullName evidence="1">Uncharacterized protein</fullName>
    </submittedName>
</protein>
<comment type="caution">
    <text evidence="1">The sequence shown here is derived from an EMBL/GenBank/DDBJ whole genome shotgun (WGS) entry which is preliminary data.</text>
</comment>
<evidence type="ECO:0000313" key="2">
    <source>
        <dbReference type="Proteomes" id="UP001283361"/>
    </source>
</evidence>
<gene>
    <name evidence="1" type="ORF">RRG08_034486</name>
</gene>
<dbReference type="AlphaFoldDB" id="A0AAE1DGR0"/>
<keyword evidence="2" id="KW-1185">Reference proteome</keyword>
<dbReference type="Proteomes" id="UP001283361">
    <property type="component" value="Unassembled WGS sequence"/>
</dbReference>
<name>A0AAE1DGR0_9GAST</name>
<sequence length="73" mass="7907">MGLCGFLANGMKHSGAKGAHKETQTNAGHRQDISETAAQKTVQALAFMLCRISCTERNLKREGCCTSLRNARP</sequence>
<organism evidence="1 2">
    <name type="scientific">Elysia crispata</name>
    <name type="common">lettuce slug</name>
    <dbReference type="NCBI Taxonomy" id="231223"/>
    <lineage>
        <taxon>Eukaryota</taxon>
        <taxon>Metazoa</taxon>
        <taxon>Spiralia</taxon>
        <taxon>Lophotrochozoa</taxon>
        <taxon>Mollusca</taxon>
        <taxon>Gastropoda</taxon>
        <taxon>Heterobranchia</taxon>
        <taxon>Euthyneura</taxon>
        <taxon>Panpulmonata</taxon>
        <taxon>Sacoglossa</taxon>
        <taxon>Placobranchoidea</taxon>
        <taxon>Plakobranchidae</taxon>
        <taxon>Elysia</taxon>
    </lineage>
</organism>
<reference evidence="1" key="1">
    <citation type="journal article" date="2023" name="G3 (Bethesda)">
        <title>A reference genome for the long-term kleptoplast-retaining sea slug Elysia crispata morphotype clarki.</title>
        <authorList>
            <person name="Eastman K.E."/>
            <person name="Pendleton A.L."/>
            <person name="Shaikh M.A."/>
            <person name="Suttiyut T."/>
            <person name="Ogas R."/>
            <person name="Tomko P."/>
            <person name="Gavelis G."/>
            <person name="Widhalm J.R."/>
            <person name="Wisecaver J.H."/>
        </authorList>
    </citation>
    <scope>NUCLEOTIDE SEQUENCE</scope>
    <source>
        <strain evidence="1">ECLA1</strain>
    </source>
</reference>